<protein>
    <submittedName>
        <fullName evidence="1">Uncharacterized protein</fullName>
    </submittedName>
</protein>
<proteinExistence type="predicted"/>
<keyword evidence="2" id="KW-1185">Reference proteome</keyword>
<organism evidence="1 2">
    <name type="scientific">Streptomyces achmelvichensis</name>
    <dbReference type="NCBI Taxonomy" id="3134111"/>
    <lineage>
        <taxon>Bacteria</taxon>
        <taxon>Bacillati</taxon>
        <taxon>Actinomycetota</taxon>
        <taxon>Actinomycetes</taxon>
        <taxon>Kitasatosporales</taxon>
        <taxon>Streptomycetaceae</taxon>
        <taxon>Streptomyces</taxon>
    </lineage>
</organism>
<dbReference type="Proteomes" id="UP001377168">
    <property type="component" value="Unassembled WGS sequence"/>
</dbReference>
<evidence type="ECO:0000313" key="1">
    <source>
        <dbReference type="EMBL" id="MEJ8639367.1"/>
    </source>
</evidence>
<accession>A0ACC6Q6N8</accession>
<gene>
    <name evidence="1" type="ORF">WKI67_39100</name>
</gene>
<evidence type="ECO:0000313" key="2">
    <source>
        <dbReference type="Proteomes" id="UP001377168"/>
    </source>
</evidence>
<sequence length="127" mass="14045">MANKPRQPRHGEGPSRHEGDKQHGWSPDVDEKSQQSNPSAHRSFHPDTYAPEADEPRRESTREEKRASEAGTPMDSMTTSGEDRGKKSEGMHDTGRRGKSQRPSGEKDASAFTGVDPQESSDKDSSR</sequence>
<comment type="caution">
    <text evidence="1">The sequence shown here is derived from an EMBL/GenBank/DDBJ whole genome shotgun (WGS) entry which is preliminary data.</text>
</comment>
<name>A0ACC6Q6N8_9ACTN</name>
<reference evidence="1" key="1">
    <citation type="submission" date="2024-03" db="EMBL/GenBank/DDBJ databases">
        <title>Novel Streptomyces species of biotechnological and ecological value are a feature of Machair soil.</title>
        <authorList>
            <person name="Prole J.R."/>
            <person name="Goodfellow M."/>
            <person name="Allenby N."/>
            <person name="Ward A.C."/>
        </authorList>
    </citation>
    <scope>NUCLEOTIDE SEQUENCE</scope>
    <source>
        <strain evidence="1">MS2.AVA.5</strain>
    </source>
</reference>
<dbReference type="EMBL" id="JBBKAJ010000022">
    <property type="protein sequence ID" value="MEJ8639367.1"/>
    <property type="molecule type" value="Genomic_DNA"/>
</dbReference>